<keyword evidence="4" id="KW-0804">Transcription</keyword>
<evidence type="ECO:0000256" key="3">
    <source>
        <dbReference type="ARBA" id="ARBA00023125"/>
    </source>
</evidence>
<evidence type="ECO:0000313" key="6">
    <source>
        <dbReference type="Proteomes" id="UP000254070"/>
    </source>
</evidence>
<evidence type="ECO:0000256" key="1">
    <source>
        <dbReference type="ARBA" id="ARBA00011046"/>
    </source>
</evidence>
<dbReference type="GO" id="GO:0003677">
    <property type="term" value="F:DNA binding"/>
    <property type="evidence" value="ECO:0007669"/>
    <property type="project" value="UniProtKB-KW"/>
</dbReference>
<dbReference type="InterPro" id="IPR036388">
    <property type="entry name" value="WH-like_DNA-bd_sf"/>
</dbReference>
<dbReference type="SUPFAM" id="SSF46785">
    <property type="entry name" value="Winged helix' DNA-binding domain"/>
    <property type="match status" value="1"/>
</dbReference>
<sequence length="124" mass="14362">MKKYNLSNKELDILTVLWESKKPLTAKEIHEENPDLVLSTIQISLKKLIKKNLIKVEEIVYSGTVLTRSYVPKIKKESFVVDQYQDLNLTLLLSEFIGNNSSDTLDEELDELADLIQKKKRNLK</sequence>
<keyword evidence="2" id="KW-0805">Transcription regulation</keyword>
<dbReference type="RefSeq" id="WP_115235335.1">
    <property type="nucleotide sequence ID" value="NZ_CABGIZ010000002.1"/>
</dbReference>
<dbReference type="GO" id="GO:0045892">
    <property type="term" value="P:negative regulation of DNA-templated transcription"/>
    <property type="evidence" value="ECO:0007669"/>
    <property type="project" value="InterPro"/>
</dbReference>
<evidence type="ECO:0000256" key="4">
    <source>
        <dbReference type="ARBA" id="ARBA00023163"/>
    </source>
</evidence>
<protein>
    <submittedName>
        <fullName evidence="5">Predicted transcriptional regulator</fullName>
    </submittedName>
</protein>
<dbReference type="AlphaFoldDB" id="A0A377KK69"/>
<evidence type="ECO:0000256" key="2">
    <source>
        <dbReference type="ARBA" id="ARBA00023015"/>
    </source>
</evidence>
<dbReference type="InterPro" id="IPR005650">
    <property type="entry name" value="BlaI_family"/>
</dbReference>
<comment type="similarity">
    <text evidence="1">Belongs to the BlaI transcriptional regulatory family.</text>
</comment>
<evidence type="ECO:0000313" key="5">
    <source>
        <dbReference type="EMBL" id="STP29605.1"/>
    </source>
</evidence>
<name>A0A377KK69_9ENTE</name>
<dbReference type="Pfam" id="PF03965">
    <property type="entry name" value="Penicillinase_R"/>
    <property type="match status" value="1"/>
</dbReference>
<dbReference type="InterPro" id="IPR036390">
    <property type="entry name" value="WH_DNA-bd_sf"/>
</dbReference>
<keyword evidence="3" id="KW-0238">DNA-binding</keyword>
<dbReference type="EMBL" id="UGIF01000002">
    <property type="protein sequence ID" value="STP29605.1"/>
    <property type="molecule type" value="Genomic_DNA"/>
</dbReference>
<gene>
    <name evidence="5" type="ORF">NCTC8129_01811</name>
</gene>
<reference evidence="5 6" key="1">
    <citation type="submission" date="2018-06" db="EMBL/GenBank/DDBJ databases">
        <authorList>
            <consortium name="Pathogen Informatics"/>
            <person name="Doyle S."/>
        </authorList>
    </citation>
    <scope>NUCLEOTIDE SEQUENCE [LARGE SCALE GENOMIC DNA]</scope>
    <source>
        <strain evidence="5 6">NCTC8129</strain>
    </source>
</reference>
<dbReference type="Gene3D" id="1.10.10.10">
    <property type="entry name" value="Winged helix-like DNA-binding domain superfamily/Winged helix DNA-binding domain"/>
    <property type="match status" value="1"/>
</dbReference>
<accession>A0A377KK69</accession>
<dbReference type="Proteomes" id="UP000254070">
    <property type="component" value="Unassembled WGS sequence"/>
</dbReference>
<organism evidence="5 6">
    <name type="scientific">Enterococcus durans</name>
    <dbReference type="NCBI Taxonomy" id="53345"/>
    <lineage>
        <taxon>Bacteria</taxon>
        <taxon>Bacillati</taxon>
        <taxon>Bacillota</taxon>
        <taxon>Bacilli</taxon>
        <taxon>Lactobacillales</taxon>
        <taxon>Enterococcaceae</taxon>
        <taxon>Enterococcus</taxon>
    </lineage>
</organism>
<proteinExistence type="inferred from homology"/>